<keyword evidence="2 5" id="KW-0560">Oxidoreductase</keyword>
<dbReference type="Proteomes" id="UP000242180">
    <property type="component" value="Unassembled WGS sequence"/>
</dbReference>
<comment type="caution">
    <text evidence="6">The sequence shown here is derived from an EMBL/GenBank/DDBJ whole genome shotgun (WGS) entry which is preliminary data.</text>
</comment>
<dbReference type="GO" id="GO:0020037">
    <property type="term" value="F:heme binding"/>
    <property type="evidence" value="ECO:0007669"/>
    <property type="project" value="InterPro"/>
</dbReference>
<dbReference type="InParanoid" id="A0A1X2HS94"/>
<accession>A0A1X2HS94</accession>
<dbReference type="SUPFAM" id="SSF48264">
    <property type="entry name" value="Cytochrome P450"/>
    <property type="match status" value="1"/>
</dbReference>
<dbReference type="InterPro" id="IPR017972">
    <property type="entry name" value="Cyt_P450_CS"/>
</dbReference>
<evidence type="ECO:0000256" key="2">
    <source>
        <dbReference type="ARBA" id="ARBA00023002"/>
    </source>
</evidence>
<evidence type="ECO:0000256" key="3">
    <source>
        <dbReference type="ARBA" id="ARBA00023004"/>
    </source>
</evidence>
<organism evidence="6 7">
    <name type="scientific">Syncephalastrum racemosum</name>
    <name type="common">Filamentous fungus</name>
    <dbReference type="NCBI Taxonomy" id="13706"/>
    <lineage>
        <taxon>Eukaryota</taxon>
        <taxon>Fungi</taxon>
        <taxon>Fungi incertae sedis</taxon>
        <taxon>Mucoromycota</taxon>
        <taxon>Mucoromycotina</taxon>
        <taxon>Mucoromycetes</taxon>
        <taxon>Mucorales</taxon>
        <taxon>Syncephalastraceae</taxon>
        <taxon>Syncephalastrum</taxon>
    </lineage>
</organism>
<dbReference type="OMA" id="VVELNRW"/>
<dbReference type="GO" id="GO:0016705">
    <property type="term" value="F:oxidoreductase activity, acting on paired donors, with incorporation or reduction of molecular oxygen"/>
    <property type="evidence" value="ECO:0007669"/>
    <property type="project" value="InterPro"/>
</dbReference>
<dbReference type="EMBL" id="MCGN01000001">
    <property type="protein sequence ID" value="ORZ02475.1"/>
    <property type="molecule type" value="Genomic_DNA"/>
</dbReference>
<dbReference type="Pfam" id="PF00067">
    <property type="entry name" value="p450"/>
    <property type="match status" value="1"/>
</dbReference>
<dbReference type="PANTHER" id="PTHR46300:SF11">
    <property type="entry name" value="OXIDOREDUCTASE, PUTATIVE-RELATED"/>
    <property type="match status" value="1"/>
</dbReference>
<keyword evidence="5" id="KW-0503">Monooxygenase</keyword>
<dbReference type="GO" id="GO:0004497">
    <property type="term" value="F:monooxygenase activity"/>
    <property type="evidence" value="ECO:0007669"/>
    <property type="project" value="UniProtKB-KW"/>
</dbReference>
<dbReference type="AlphaFoldDB" id="A0A1X2HS94"/>
<dbReference type="InterPro" id="IPR050364">
    <property type="entry name" value="Cytochrome_P450_fung"/>
</dbReference>
<sequence>MSLTFGNGKFSLPREQLLPLASVAGAALALYTAYRATRTSKDAGYDEIPSPKGSLPYLGHLISLGNEPAVQMAKWQRECGPIFRVYMGVQPWIMIGDPYLAHEIFVTNGAATSGRPFQVYSHRYYSMDQRGLVFPDSGKRWKKIRTVALDILAPKFVDKFSEVMWHEADDLVSRLVADQDGLDPLKTFQFTSMNIILTTCLGKRAKNMDDPLFRNVVAVVDEGMKLCGADNDMSTFLPIIDIFDVFVRKERGFRDFVEKKRNPLFRRLLKEALEGDSDCLLKSMYDQKDEFELDDDNILVAMNDLIAAGADTIGVTLTWQTAILCHYPEVQKKIQAEVDAFIKEHGRLPSFAERNSFPYLISVHKECFRYKPTTPFGLLHSTTEDVVVRNYKIPKGTVLVSNMFAVHRNENVYPNADKFIPERFMDNLKSMSASANSKIEQRDQYNFGWGRRICPGIYLAENEMFNALVRIFARCTIEPVLGADGKPVYPDLNGLRDGGLVVLPLEYKVRFVKREDSLI</sequence>
<evidence type="ECO:0000256" key="5">
    <source>
        <dbReference type="RuleBase" id="RU000461"/>
    </source>
</evidence>
<dbReference type="STRING" id="13706.A0A1X2HS94"/>
<keyword evidence="1 4" id="KW-0479">Metal-binding</keyword>
<dbReference type="InterPro" id="IPR002401">
    <property type="entry name" value="Cyt_P450_E_grp-I"/>
</dbReference>
<comment type="cofactor">
    <cofactor evidence="4">
        <name>heme</name>
        <dbReference type="ChEBI" id="CHEBI:30413"/>
    </cofactor>
</comment>
<dbReference type="InterPro" id="IPR036396">
    <property type="entry name" value="Cyt_P450_sf"/>
</dbReference>
<dbReference type="PANTHER" id="PTHR46300">
    <property type="entry name" value="P450, PUTATIVE (EUROFUNG)-RELATED-RELATED"/>
    <property type="match status" value="1"/>
</dbReference>
<feature type="binding site" description="axial binding residue" evidence="4">
    <location>
        <position position="454"/>
    </location>
    <ligand>
        <name>heme</name>
        <dbReference type="ChEBI" id="CHEBI:30413"/>
    </ligand>
    <ligandPart>
        <name>Fe</name>
        <dbReference type="ChEBI" id="CHEBI:18248"/>
    </ligandPart>
</feature>
<comment type="similarity">
    <text evidence="5">Belongs to the cytochrome P450 family.</text>
</comment>
<evidence type="ECO:0000313" key="7">
    <source>
        <dbReference type="Proteomes" id="UP000242180"/>
    </source>
</evidence>
<proteinExistence type="inferred from homology"/>
<dbReference type="GO" id="GO:0005506">
    <property type="term" value="F:iron ion binding"/>
    <property type="evidence" value="ECO:0007669"/>
    <property type="project" value="InterPro"/>
</dbReference>
<evidence type="ECO:0000313" key="6">
    <source>
        <dbReference type="EMBL" id="ORZ02475.1"/>
    </source>
</evidence>
<protein>
    <submittedName>
        <fullName evidence="6">Cytochrome P450</fullName>
    </submittedName>
</protein>
<reference evidence="6 7" key="1">
    <citation type="submission" date="2016-07" db="EMBL/GenBank/DDBJ databases">
        <title>Pervasive Adenine N6-methylation of Active Genes in Fungi.</title>
        <authorList>
            <consortium name="DOE Joint Genome Institute"/>
            <person name="Mondo S.J."/>
            <person name="Dannebaum R.O."/>
            <person name="Kuo R.C."/>
            <person name="Labutti K."/>
            <person name="Haridas S."/>
            <person name="Kuo A."/>
            <person name="Salamov A."/>
            <person name="Ahrendt S.R."/>
            <person name="Lipzen A."/>
            <person name="Sullivan W."/>
            <person name="Andreopoulos W.B."/>
            <person name="Clum A."/>
            <person name="Lindquist E."/>
            <person name="Daum C."/>
            <person name="Ramamoorthy G.K."/>
            <person name="Gryganskyi A."/>
            <person name="Culley D."/>
            <person name="Magnuson J.K."/>
            <person name="James T.Y."/>
            <person name="O'Malley M.A."/>
            <person name="Stajich J.E."/>
            <person name="Spatafora J.W."/>
            <person name="Visel A."/>
            <person name="Grigoriev I.V."/>
        </authorList>
    </citation>
    <scope>NUCLEOTIDE SEQUENCE [LARGE SCALE GENOMIC DNA]</scope>
    <source>
        <strain evidence="6 7">NRRL 2496</strain>
    </source>
</reference>
<gene>
    <name evidence="6" type="ORF">BCR43DRAFT_465541</name>
</gene>
<dbReference type="InterPro" id="IPR001128">
    <property type="entry name" value="Cyt_P450"/>
</dbReference>
<keyword evidence="3 4" id="KW-0408">Iron</keyword>
<dbReference type="PRINTS" id="PR00463">
    <property type="entry name" value="EP450I"/>
</dbReference>
<keyword evidence="7" id="KW-1185">Reference proteome</keyword>
<dbReference type="Gene3D" id="1.10.630.10">
    <property type="entry name" value="Cytochrome P450"/>
    <property type="match status" value="1"/>
</dbReference>
<dbReference type="PRINTS" id="PR00385">
    <property type="entry name" value="P450"/>
</dbReference>
<dbReference type="OrthoDB" id="3934656at2759"/>
<evidence type="ECO:0000256" key="1">
    <source>
        <dbReference type="ARBA" id="ARBA00022723"/>
    </source>
</evidence>
<dbReference type="PROSITE" id="PS00086">
    <property type="entry name" value="CYTOCHROME_P450"/>
    <property type="match status" value="1"/>
</dbReference>
<name>A0A1X2HS94_SYNRA</name>
<evidence type="ECO:0000256" key="4">
    <source>
        <dbReference type="PIRSR" id="PIRSR602401-1"/>
    </source>
</evidence>
<keyword evidence="4 5" id="KW-0349">Heme</keyword>